<name>A0A1T4N5V4_9FUSO</name>
<keyword evidence="2" id="KW-1185">Reference proteome</keyword>
<organism evidence="1 2">
    <name type="scientific">Cetobacterium ceti</name>
    <dbReference type="NCBI Taxonomy" id="180163"/>
    <lineage>
        <taxon>Bacteria</taxon>
        <taxon>Fusobacteriati</taxon>
        <taxon>Fusobacteriota</taxon>
        <taxon>Fusobacteriia</taxon>
        <taxon>Fusobacteriales</taxon>
        <taxon>Fusobacteriaceae</taxon>
        <taxon>Cetobacterium</taxon>
    </lineage>
</organism>
<dbReference type="Proteomes" id="UP000191153">
    <property type="component" value="Unassembled WGS sequence"/>
</dbReference>
<proteinExistence type="predicted"/>
<evidence type="ECO:0000313" key="1">
    <source>
        <dbReference type="EMBL" id="SJZ74435.1"/>
    </source>
</evidence>
<dbReference type="AlphaFoldDB" id="A0A1T4N5V4"/>
<dbReference type="Pfam" id="PF14057">
    <property type="entry name" value="GGGtGRT"/>
    <property type="match status" value="1"/>
</dbReference>
<protein>
    <submittedName>
        <fullName evidence="1">GGGtGRT protein</fullName>
    </submittedName>
</protein>
<accession>A0A1T4N5V4</accession>
<evidence type="ECO:0000313" key="2">
    <source>
        <dbReference type="Proteomes" id="UP000191153"/>
    </source>
</evidence>
<dbReference type="EMBL" id="FUWX01000010">
    <property type="protein sequence ID" value="SJZ74435.1"/>
    <property type="molecule type" value="Genomic_DNA"/>
</dbReference>
<sequence>MNLFENYENNIKEIDGVLNEYGIKNLEEAKNLCDSKIEFPYETLRKLAPISYDRACWAYITGAAIAIKNNKSKAKEAIKDINIGLNAFREKKIETENIVSLLLNDNIKCVALKLNNTMITVPNNFIETIINLNQVRKTPLKIILSGISKERAMIFSSYNGFIHCKTNFNCVTCNLEILDKKKYGEKNIKCYGSNSLLEEMAIMEYENVDIAIDLDDLTISSTIAVAIAIENTLKN</sequence>
<dbReference type="InterPro" id="IPR025964">
    <property type="entry name" value="GGGtGRT"/>
</dbReference>
<dbReference type="OrthoDB" id="9768161at2"/>
<reference evidence="1 2" key="1">
    <citation type="submission" date="2017-02" db="EMBL/GenBank/DDBJ databases">
        <authorList>
            <person name="Peterson S.W."/>
        </authorList>
    </citation>
    <scope>NUCLEOTIDE SEQUENCE [LARGE SCALE GENOMIC DNA]</scope>
    <source>
        <strain evidence="1 2">ATCC 700028</strain>
    </source>
</reference>
<gene>
    <name evidence="1" type="ORF">SAMN02745174_01425</name>
</gene>
<dbReference type="RefSeq" id="WP_078693915.1">
    <property type="nucleotide sequence ID" value="NZ_FUWX01000010.1"/>
</dbReference>
<dbReference type="STRING" id="180163.SAMN02745174_01425"/>